<feature type="compositionally biased region" description="Basic and acidic residues" evidence="1">
    <location>
        <begin position="148"/>
        <end position="159"/>
    </location>
</feature>
<feature type="region of interest" description="Disordered" evidence="1">
    <location>
        <begin position="148"/>
        <end position="171"/>
    </location>
</feature>
<reference evidence="3" key="2">
    <citation type="journal article" date="2022" name="Microb. Genom.">
        <title>A chromosome-scale genome assembly of the tomato pathogen Cladosporium fulvum reveals a compartmentalized genome architecture and the presence of a dispensable chromosome.</title>
        <authorList>
            <person name="Zaccaron A.Z."/>
            <person name="Chen L.H."/>
            <person name="Samaras A."/>
            <person name="Stergiopoulos I."/>
        </authorList>
    </citation>
    <scope>NUCLEOTIDE SEQUENCE</scope>
    <source>
        <strain evidence="3">Race5_Kim</strain>
    </source>
</reference>
<dbReference type="AlphaFoldDB" id="A0A9Q8LC65"/>
<dbReference type="RefSeq" id="XP_047759118.1">
    <property type="nucleotide sequence ID" value="XM_047907794.1"/>
</dbReference>
<dbReference type="GeneID" id="71988524"/>
<dbReference type="OrthoDB" id="3640263at2759"/>
<evidence type="ECO:0000313" key="3">
    <source>
        <dbReference type="EMBL" id="UJO14752.1"/>
    </source>
</evidence>
<dbReference type="Pfam" id="PF20253">
    <property type="entry name" value="DUF6604"/>
    <property type="match status" value="1"/>
</dbReference>
<dbReference type="PANTHER" id="PTHR38795:SF1">
    <property type="entry name" value="DUF6604 DOMAIN-CONTAINING PROTEIN"/>
    <property type="match status" value="1"/>
</dbReference>
<name>A0A9Q8LC65_PASFU</name>
<gene>
    <name evidence="3" type="ORF">CLAFUR5_08646</name>
</gene>
<evidence type="ECO:0000256" key="1">
    <source>
        <dbReference type="SAM" id="MobiDB-lite"/>
    </source>
</evidence>
<evidence type="ECO:0000313" key="4">
    <source>
        <dbReference type="Proteomes" id="UP000756132"/>
    </source>
</evidence>
<dbReference type="InterPro" id="IPR046539">
    <property type="entry name" value="DUF6604"/>
</dbReference>
<dbReference type="KEGG" id="ffu:CLAFUR5_08646"/>
<sequence>MDSDMYQRYKTGTRYVVQYLATQPPDIDFLRTSFDRRVALTIEAEAASTSRRPSDIRSAITVFQSVLQDRRECAAFYQSIRNKDLHIAESDLGHQQFIVVLTTVLDRLQRANKVEPDEQHPIASSPRPSEASLRNAFETLVSSEHDDLVADTGPADRDATPSSSAPGLSSRRGSNIIAELEDPIDDKAFTLYCYLEGCTSARRKLRKTWLEYLNGSITLEHASLLTEAAIDVLQSSASDITLRMPEFDDFDAVADFLQMRAVVAPETMFKPDKSIFRYSVCEIQALPVDDNR</sequence>
<feature type="compositionally biased region" description="Polar residues" evidence="1">
    <location>
        <begin position="160"/>
        <end position="171"/>
    </location>
</feature>
<accession>A0A9Q8LC65</accession>
<dbReference type="EMBL" id="CP090165">
    <property type="protein sequence ID" value="UJO14752.1"/>
    <property type="molecule type" value="Genomic_DNA"/>
</dbReference>
<dbReference type="Proteomes" id="UP000756132">
    <property type="component" value="Chromosome 3"/>
</dbReference>
<protein>
    <recommendedName>
        <fullName evidence="2">DUF6604 domain-containing protein</fullName>
    </recommendedName>
</protein>
<dbReference type="PANTHER" id="PTHR38795">
    <property type="entry name" value="DUF6604 DOMAIN-CONTAINING PROTEIN"/>
    <property type="match status" value="1"/>
</dbReference>
<feature type="region of interest" description="Disordered" evidence="1">
    <location>
        <begin position="112"/>
        <end position="131"/>
    </location>
</feature>
<feature type="domain" description="DUF6604" evidence="2">
    <location>
        <begin position="50"/>
        <end position="240"/>
    </location>
</feature>
<organism evidence="3 4">
    <name type="scientific">Passalora fulva</name>
    <name type="common">Tomato leaf mold</name>
    <name type="synonym">Cladosporium fulvum</name>
    <dbReference type="NCBI Taxonomy" id="5499"/>
    <lineage>
        <taxon>Eukaryota</taxon>
        <taxon>Fungi</taxon>
        <taxon>Dikarya</taxon>
        <taxon>Ascomycota</taxon>
        <taxon>Pezizomycotina</taxon>
        <taxon>Dothideomycetes</taxon>
        <taxon>Dothideomycetidae</taxon>
        <taxon>Mycosphaerellales</taxon>
        <taxon>Mycosphaerellaceae</taxon>
        <taxon>Fulvia</taxon>
    </lineage>
</organism>
<reference evidence="3" key="1">
    <citation type="submission" date="2021-12" db="EMBL/GenBank/DDBJ databases">
        <authorList>
            <person name="Zaccaron A."/>
            <person name="Stergiopoulos I."/>
        </authorList>
    </citation>
    <scope>NUCLEOTIDE SEQUENCE</scope>
    <source>
        <strain evidence="3">Race5_Kim</strain>
    </source>
</reference>
<evidence type="ECO:0000259" key="2">
    <source>
        <dbReference type="Pfam" id="PF20253"/>
    </source>
</evidence>
<proteinExistence type="predicted"/>
<keyword evidence="4" id="KW-1185">Reference proteome</keyword>